<organism evidence="6 7">
    <name type="scientific">Candidatus Terrybacteria bacterium CG10_big_fil_rev_8_21_14_0_10_41_10</name>
    <dbReference type="NCBI Taxonomy" id="1975026"/>
    <lineage>
        <taxon>Bacteria</taxon>
        <taxon>Candidatus Terryibacteriota</taxon>
    </lineage>
</organism>
<evidence type="ECO:0000256" key="2">
    <source>
        <dbReference type="ARBA" id="ARBA00009477"/>
    </source>
</evidence>
<evidence type="ECO:0000256" key="4">
    <source>
        <dbReference type="SAM" id="Coils"/>
    </source>
</evidence>
<dbReference type="GO" id="GO:0022857">
    <property type="term" value="F:transmembrane transporter activity"/>
    <property type="evidence" value="ECO:0007669"/>
    <property type="project" value="InterPro"/>
</dbReference>
<dbReference type="Gene3D" id="2.40.420.20">
    <property type="match status" value="1"/>
</dbReference>
<dbReference type="InterPro" id="IPR006143">
    <property type="entry name" value="RND_pump_MFP"/>
</dbReference>
<gene>
    <name evidence="6" type="ORF">COV02_00085</name>
</gene>
<evidence type="ECO:0000256" key="5">
    <source>
        <dbReference type="SAM" id="Phobius"/>
    </source>
</evidence>
<keyword evidence="5" id="KW-1133">Transmembrane helix</keyword>
<reference evidence="7" key="1">
    <citation type="submission" date="2017-09" db="EMBL/GenBank/DDBJ databases">
        <title>Depth-based differentiation of microbial function through sediment-hosted aquifers and enrichment of novel symbionts in the deep terrestrial subsurface.</title>
        <authorList>
            <person name="Probst A.J."/>
            <person name="Ladd B."/>
            <person name="Jarett J.K."/>
            <person name="Geller-Mcgrath D.E."/>
            <person name="Sieber C.M.K."/>
            <person name="Emerson J.B."/>
            <person name="Anantharaman K."/>
            <person name="Thomas B.C."/>
            <person name="Malmstrom R."/>
            <person name="Stieglmeier M."/>
            <person name="Klingl A."/>
            <person name="Woyke T."/>
            <person name="Ryan C.M."/>
            <person name="Banfield J.F."/>
        </authorList>
    </citation>
    <scope>NUCLEOTIDE SEQUENCE [LARGE SCALE GENOMIC DNA]</scope>
</reference>
<dbReference type="NCBIfam" id="TIGR01730">
    <property type="entry name" value="RND_mfp"/>
    <property type="match status" value="1"/>
</dbReference>
<dbReference type="Gene3D" id="2.40.30.170">
    <property type="match status" value="1"/>
</dbReference>
<evidence type="ECO:0008006" key="8">
    <source>
        <dbReference type="Google" id="ProtNLM"/>
    </source>
</evidence>
<comment type="subcellular location">
    <subcellularLocation>
        <location evidence="1">Cell envelope</location>
    </subcellularLocation>
</comment>
<evidence type="ECO:0000256" key="3">
    <source>
        <dbReference type="ARBA" id="ARBA00023054"/>
    </source>
</evidence>
<dbReference type="PANTHER" id="PTHR32347">
    <property type="entry name" value="EFFLUX SYSTEM COMPONENT YKNX-RELATED"/>
    <property type="match status" value="1"/>
</dbReference>
<name>A0A2M8LBX6_9BACT</name>
<dbReference type="GO" id="GO:0030313">
    <property type="term" value="C:cell envelope"/>
    <property type="evidence" value="ECO:0007669"/>
    <property type="project" value="UniProtKB-SubCell"/>
</dbReference>
<dbReference type="GO" id="GO:0016020">
    <property type="term" value="C:membrane"/>
    <property type="evidence" value="ECO:0007669"/>
    <property type="project" value="InterPro"/>
</dbReference>
<evidence type="ECO:0000313" key="6">
    <source>
        <dbReference type="EMBL" id="PJE74132.1"/>
    </source>
</evidence>
<dbReference type="AlphaFoldDB" id="A0A2M8LBX6"/>
<keyword evidence="3 4" id="KW-0175">Coiled coil</keyword>
<comment type="caution">
    <text evidence="6">The sequence shown here is derived from an EMBL/GenBank/DDBJ whole genome shotgun (WGS) entry which is preliminary data.</text>
</comment>
<dbReference type="Gene3D" id="2.40.50.100">
    <property type="match status" value="2"/>
</dbReference>
<dbReference type="Gene3D" id="1.10.287.470">
    <property type="entry name" value="Helix hairpin bin"/>
    <property type="match status" value="1"/>
</dbReference>
<dbReference type="SUPFAM" id="SSF111369">
    <property type="entry name" value="HlyD-like secretion proteins"/>
    <property type="match status" value="1"/>
</dbReference>
<feature type="transmembrane region" description="Helical" evidence="5">
    <location>
        <begin position="7"/>
        <end position="24"/>
    </location>
</feature>
<accession>A0A2M8LBX6</accession>
<sequence>MKKSFKIGLIAAVIMAIGVWFFGFRGNKETIYEYALAERRDVVKEVSVTGRVKPGADANLAFEQSGKITGIYVVIGDSVVRGEAIASIYSADIAAKLAQAQAGVKSEEAKLNDLLKGAREEEINVQKAKVENKKVLFEEAERNMMNVISDSYTKSDDAMRNKVDQFISNPKSASPKLNFSLADQKRKDRIENNRVSMESLLILWQESLVELSVSIGNLDFYVSEAKTNLDKIKNFLDYVSFAVNSLTSNASFSQATIDGYKNDISAARNNINMAISNISVAQEKLSNAATFLSLEERELELDLAGASQENISVQEAALAKAQALVNQYEAELSKTVLRSPVSGVISKLEIEIGETVSPGEIVASVISLNKFKIEANVPEVDIAGLKSGNMAEVILDAYGDEALFLARVLLVDPAETIVEGVPTYKTTLVFEQDDARIKSGMTANVEIKIDEKKDVIAVAQRAISQEGGKSFIKILNDAGMAEIVEVKTGMRGSDGFVEITEGAQEGDKVIIFEKQ</sequence>
<dbReference type="EMBL" id="PFER01000002">
    <property type="protein sequence ID" value="PJE74132.1"/>
    <property type="molecule type" value="Genomic_DNA"/>
</dbReference>
<feature type="coiled-coil region" evidence="4">
    <location>
        <begin position="311"/>
        <end position="338"/>
    </location>
</feature>
<evidence type="ECO:0000256" key="1">
    <source>
        <dbReference type="ARBA" id="ARBA00004196"/>
    </source>
</evidence>
<dbReference type="Proteomes" id="UP000230959">
    <property type="component" value="Unassembled WGS sequence"/>
</dbReference>
<comment type="similarity">
    <text evidence="2">Belongs to the membrane fusion protein (MFP) (TC 8.A.1) family.</text>
</comment>
<dbReference type="InterPro" id="IPR050465">
    <property type="entry name" value="UPF0194_transport"/>
</dbReference>
<evidence type="ECO:0000313" key="7">
    <source>
        <dbReference type="Proteomes" id="UP000230959"/>
    </source>
</evidence>
<keyword evidence="5" id="KW-0472">Membrane</keyword>
<protein>
    <recommendedName>
        <fullName evidence="8">Membrane fusion protein biotin-lipoyl like domain-containing protein</fullName>
    </recommendedName>
</protein>
<keyword evidence="5" id="KW-0812">Transmembrane</keyword>
<proteinExistence type="inferred from homology"/>